<dbReference type="RefSeq" id="XP_041193780.1">
    <property type="nucleotide sequence ID" value="XM_041329132.1"/>
</dbReference>
<accession>A0A9P7JEA2</accession>
<name>A0A9P7JEA2_9AGAM</name>
<evidence type="ECO:0000313" key="1">
    <source>
        <dbReference type="EMBL" id="KAG1817538.1"/>
    </source>
</evidence>
<comment type="caution">
    <text evidence="1">The sequence shown here is derived from an EMBL/GenBank/DDBJ whole genome shotgun (WGS) entry which is preliminary data.</text>
</comment>
<gene>
    <name evidence="1" type="ORF">BJ212DRAFT_1204489</name>
</gene>
<dbReference type="AlphaFoldDB" id="A0A9P7JEA2"/>
<dbReference type="Proteomes" id="UP000807769">
    <property type="component" value="Unassembled WGS sequence"/>
</dbReference>
<reference evidence="1" key="1">
    <citation type="journal article" date="2020" name="New Phytol.">
        <title>Comparative genomics reveals dynamic genome evolution in host specialist ectomycorrhizal fungi.</title>
        <authorList>
            <person name="Lofgren L.A."/>
            <person name="Nguyen N.H."/>
            <person name="Vilgalys R."/>
            <person name="Ruytinx J."/>
            <person name="Liao H.L."/>
            <person name="Branco S."/>
            <person name="Kuo A."/>
            <person name="LaButti K."/>
            <person name="Lipzen A."/>
            <person name="Andreopoulos W."/>
            <person name="Pangilinan J."/>
            <person name="Riley R."/>
            <person name="Hundley H."/>
            <person name="Na H."/>
            <person name="Barry K."/>
            <person name="Grigoriev I.V."/>
            <person name="Stajich J.E."/>
            <person name="Kennedy P.G."/>
        </authorList>
    </citation>
    <scope>NUCLEOTIDE SEQUENCE</scope>
    <source>
        <strain evidence="1">MN1</strain>
    </source>
</reference>
<keyword evidence="2" id="KW-1185">Reference proteome</keyword>
<feature type="non-terminal residue" evidence="1">
    <location>
        <position position="1"/>
    </location>
</feature>
<protein>
    <submittedName>
        <fullName evidence="1">Uncharacterized protein</fullName>
    </submittedName>
</protein>
<evidence type="ECO:0000313" key="2">
    <source>
        <dbReference type="Proteomes" id="UP000807769"/>
    </source>
</evidence>
<feature type="non-terminal residue" evidence="1">
    <location>
        <position position="88"/>
    </location>
</feature>
<organism evidence="1 2">
    <name type="scientific">Suillus subaureus</name>
    <dbReference type="NCBI Taxonomy" id="48587"/>
    <lineage>
        <taxon>Eukaryota</taxon>
        <taxon>Fungi</taxon>
        <taxon>Dikarya</taxon>
        <taxon>Basidiomycota</taxon>
        <taxon>Agaricomycotina</taxon>
        <taxon>Agaricomycetes</taxon>
        <taxon>Agaricomycetidae</taxon>
        <taxon>Boletales</taxon>
        <taxon>Suillineae</taxon>
        <taxon>Suillaceae</taxon>
        <taxon>Suillus</taxon>
    </lineage>
</organism>
<proteinExistence type="predicted"/>
<dbReference type="EMBL" id="JABBWG010000013">
    <property type="protein sequence ID" value="KAG1817538.1"/>
    <property type="molecule type" value="Genomic_DNA"/>
</dbReference>
<dbReference type="GeneID" id="64623149"/>
<dbReference type="OrthoDB" id="2660902at2759"/>
<sequence>KKYNTFNKELGQMGAGLKSIEELNADPHTKTLVDQALAQLLWQFPWWSDLHGWWRTNPAYNIAFLTVDLGQDFASEALDFFTETPKSG</sequence>